<dbReference type="Pfam" id="PF06580">
    <property type="entry name" value="His_kinase"/>
    <property type="match status" value="1"/>
</dbReference>
<dbReference type="Pfam" id="PF00672">
    <property type="entry name" value="HAMP"/>
    <property type="match status" value="1"/>
</dbReference>
<dbReference type="Gene3D" id="6.10.340.10">
    <property type="match status" value="1"/>
</dbReference>
<protein>
    <recommendedName>
        <fullName evidence="3">histidine kinase</fullName>
        <ecNumber evidence="3">2.7.13.3</ecNumber>
    </recommendedName>
</protein>
<evidence type="ECO:0000256" key="8">
    <source>
        <dbReference type="SAM" id="Phobius"/>
    </source>
</evidence>
<dbReference type="PANTHER" id="PTHR34220:SF7">
    <property type="entry name" value="SENSOR HISTIDINE KINASE YPDA"/>
    <property type="match status" value="1"/>
</dbReference>
<dbReference type="InterPro" id="IPR003594">
    <property type="entry name" value="HATPase_dom"/>
</dbReference>
<keyword evidence="7" id="KW-0902">Two-component regulatory system</keyword>
<organism evidence="11 12">
    <name type="scientific">Blautia obeum</name>
    <dbReference type="NCBI Taxonomy" id="40520"/>
    <lineage>
        <taxon>Bacteria</taxon>
        <taxon>Bacillati</taxon>
        <taxon>Bacillota</taxon>
        <taxon>Clostridia</taxon>
        <taxon>Lachnospirales</taxon>
        <taxon>Lachnospiraceae</taxon>
        <taxon>Blautia</taxon>
    </lineage>
</organism>
<dbReference type="InterPro" id="IPR050640">
    <property type="entry name" value="Bact_2-comp_sensor_kinase"/>
</dbReference>
<reference evidence="11 12" key="1">
    <citation type="submission" date="2018-02" db="EMBL/GenBank/DDBJ databases">
        <title>Complete genome sequencing of Faecalibacterium prausnitzii strains isolated from the human gut.</title>
        <authorList>
            <person name="Fitzgerald B.C."/>
            <person name="Shkoporov A.N."/>
            <person name="Ross P.R."/>
            <person name="Hill C."/>
        </authorList>
    </citation>
    <scope>NUCLEOTIDE SEQUENCE [LARGE SCALE GENOMIC DNA]</scope>
    <source>
        <strain evidence="11 12">APC942/31-1</strain>
    </source>
</reference>
<proteinExistence type="predicted"/>
<name>A0A367G4N8_9FIRM</name>
<evidence type="ECO:0000256" key="3">
    <source>
        <dbReference type="ARBA" id="ARBA00012438"/>
    </source>
</evidence>
<keyword evidence="4" id="KW-0597">Phosphoprotein</keyword>
<dbReference type="SMART" id="SM00387">
    <property type="entry name" value="HATPase_c"/>
    <property type="match status" value="1"/>
</dbReference>
<dbReference type="PROSITE" id="PS50109">
    <property type="entry name" value="HIS_KIN"/>
    <property type="match status" value="1"/>
</dbReference>
<keyword evidence="5" id="KW-0808">Transferase</keyword>
<dbReference type="Gene3D" id="3.30.565.10">
    <property type="entry name" value="Histidine kinase-like ATPase, C-terminal domain"/>
    <property type="match status" value="1"/>
</dbReference>
<evidence type="ECO:0000313" key="11">
    <source>
        <dbReference type="EMBL" id="RCH45458.1"/>
    </source>
</evidence>
<sequence length="579" mass="65265">MLKSIRAKILLAILTVTMFTACSLTVVFYFRAAGMIEENYSGILYGRMQQTIKDLDESLKEIYYVNTRTAWDTDIRNNAKDYSCTGNENSLENMAGLLREHSREYKDINSLYFVFPDKKMAVTSEEFPVNKQGISGEHIEELEKIQELDSFPVLVESPIHEGGSFLSVIQKVEDDNGEILGYVVADIRERAIYYEYLEAVNDEKITRIVLVDRNDEIVTSGDYSDIGKTFPEITDQNAPKMEGYAEKNGVISFFSRGSFSDCGLYLEVPKKEVLSGLSRMRLFLIGIFGAVFVAAVLLALWLSRVVCGPLRSMTGTVEKVGEGDLSLRTEVTTADEIGTLGKEFNHMLDYIEALIAQVIEEEQQKKDAELEALQYQITPHFMYNTLNSIKFAAFLKGEKELAGLIGDFVELLQASINKKGSFLSVADEIHILKNYIHLQDFRYQGSFQVKYEISEEAYRCYIPRLILQPLVENALLHGIDIKRQTGKIWISGNVSEGKLILIVKDNGRGMTKEQIRDLFNSHAKKTNGLSAVGIPNVKERLELYYGTQGGMEYVSSGNGTEVTVFLPAIYDMPEEGRKN</sequence>
<dbReference type="SMART" id="SM00304">
    <property type="entry name" value="HAMP"/>
    <property type="match status" value="1"/>
</dbReference>
<gene>
    <name evidence="11" type="ORF">C4886_03790</name>
</gene>
<keyword evidence="8" id="KW-0812">Transmembrane</keyword>
<dbReference type="AlphaFoldDB" id="A0A367G4N8"/>
<dbReference type="Pfam" id="PF02518">
    <property type="entry name" value="HATPase_c"/>
    <property type="match status" value="1"/>
</dbReference>
<dbReference type="CDD" id="cd18773">
    <property type="entry name" value="PDC1_HK_sensor"/>
    <property type="match status" value="1"/>
</dbReference>
<accession>A0A367G4N8</accession>
<evidence type="ECO:0000256" key="7">
    <source>
        <dbReference type="ARBA" id="ARBA00023012"/>
    </source>
</evidence>
<dbReference type="PROSITE" id="PS50885">
    <property type="entry name" value="HAMP"/>
    <property type="match status" value="1"/>
</dbReference>
<evidence type="ECO:0000259" key="9">
    <source>
        <dbReference type="PROSITE" id="PS50109"/>
    </source>
</evidence>
<feature type="transmembrane region" description="Helical" evidence="8">
    <location>
        <begin position="6"/>
        <end position="30"/>
    </location>
</feature>
<feature type="transmembrane region" description="Helical" evidence="8">
    <location>
        <begin position="282"/>
        <end position="302"/>
    </location>
</feature>
<comment type="subcellular location">
    <subcellularLocation>
        <location evidence="2">Membrane</location>
    </subcellularLocation>
</comment>
<dbReference type="InterPro" id="IPR005467">
    <property type="entry name" value="His_kinase_dom"/>
</dbReference>
<dbReference type="InterPro" id="IPR003660">
    <property type="entry name" value="HAMP_dom"/>
</dbReference>
<evidence type="ECO:0000259" key="10">
    <source>
        <dbReference type="PROSITE" id="PS50885"/>
    </source>
</evidence>
<dbReference type="RefSeq" id="WP_114001741.1">
    <property type="nucleotide sequence ID" value="NZ_PSQG01000004.1"/>
</dbReference>
<dbReference type="CDD" id="cd06225">
    <property type="entry name" value="HAMP"/>
    <property type="match status" value="1"/>
</dbReference>
<dbReference type="EMBL" id="PSQG01000004">
    <property type="protein sequence ID" value="RCH45458.1"/>
    <property type="molecule type" value="Genomic_DNA"/>
</dbReference>
<dbReference type="SUPFAM" id="SSF55874">
    <property type="entry name" value="ATPase domain of HSP90 chaperone/DNA topoisomerase II/histidine kinase"/>
    <property type="match status" value="1"/>
</dbReference>
<dbReference type="InterPro" id="IPR010559">
    <property type="entry name" value="Sig_transdc_His_kin_internal"/>
</dbReference>
<keyword evidence="6 11" id="KW-0418">Kinase</keyword>
<evidence type="ECO:0000256" key="6">
    <source>
        <dbReference type="ARBA" id="ARBA00022777"/>
    </source>
</evidence>
<dbReference type="EC" id="2.7.13.3" evidence="3"/>
<dbReference type="InterPro" id="IPR036890">
    <property type="entry name" value="HATPase_C_sf"/>
</dbReference>
<dbReference type="GO" id="GO:0000155">
    <property type="term" value="F:phosphorelay sensor kinase activity"/>
    <property type="evidence" value="ECO:0007669"/>
    <property type="project" value="InterPro"/>
</dbReference>
<dbReference type="Proteomes" id="UP000253208">
    <property type="component" value="Unassembled WGS sequence"/>
</dbReference>
<comment type="catalytic activity">
    <reaction evidence="1">
        <text>ATP + protein L-histidine = ADP + protein N-phospho-L-histidine.</text>
        <dbReference type="EC" id="2.7.13.3"/>
    </reaction>
</comment>
<evidence type="ECO:0000256" key="2">
    <source>
        <dbReference type="ARBA" id="ARBA00004370"/>
    </source>
</evidence>
<feature type="domain" description="HAMP" evidence="10">
    <location>
        <begin position="304"/>
        <end position="356"/>
    </location>
</feature>
<evidence type="ECO:0000256" key="4">
    <source>
        <dbReference type="ARBA" id="ARBA00022553"/>
    </source>
</evidence>
<evidence type="ECO:0000256" key="1">
    <source>
        <dbReference type="ARBA" id="ARBA00000085"/>
    </source>
</evidence>
<dbReference type="SUPFAM" id="SSF158472">
    <property type="entry name" value="HAMP domain-like"/>
    <property type="match status" value="1"/>
</dbReference>
<evidence type="ECO:0000256" key="5">
    <source>
        <dbReference type="ARBA" id="ARBA00022679"/>
    </source>
</evidence>
<keyword evidence="8" id="KW-1133">Transmembrane helix</keyword>
<keyword evidence="8" id="KW-0472">Membrane</keyword>
<feature type="domain" description="Histidine kinase" evidence="9">
    <location>
        <begin position="467"/>
        <end position="570"/>
    </location>
</feature>
<dbReference type="GO" id="GO:0016020">
    <property type="term" value="C:membrane"/>
    <property type="evidence" value="ECO:0007669"/>
    <property type="project" value="UniProtKB-SubCell"/>
</dbReference>
<dbReference type="PANTHER" id="PTHR34220">
    <property type="entry name" value="SENSOR HISTIDINE KINASE YPDA"/>
    <property type="match status" value="1"/>
</dbReference>
<dbReference type="PROSITE" id="PS51257">
    <property type="entry name" value="PROKAR_LIPOPROTEIN"/>
    <property type="match status" value="1"/>
</dbReference>
<evidence type="ECO:0000313" key="12">
    <source>
        <dbReference type="Proteomes" id="UP000253208"/>
    </source>
</evidence>
<comment type="caution">
    <text evidence="11">The sequence shown here is derived from an EMBL/GenBank/DDBJ whole genome shotgun (WGS) entry which is preliminary data.</text>
</comment>